<organism evidence="2 3">
    <name type="scientific">Siccibacter colletis</name>
    <dbReference type="NCBI Taxonomy" id="1505757"/>
    <lineage>
        <taxon>Bacteria</taxon>
        <taxon>Pseudomonadati</taxon>
        <taxon>Pseudomonadota</taxon>
        <taxon>Gammaproteobacteria</taxon>
        <taxon>Enterobacterales</taxon>
        <taxon>Enterobacteriaceae</taxon>
        <taxon>Siccibacter</taxon>
    </lineage>
</organism>
<sequence length="422" mass="46213">MPVQNHYAHRMNPTSAASALQQPAAPASSTHGAQSASAATAPGHHAVRVHGRPIITRPLNNSGFLSAFSDERSRRIQQRARHPIHPGQAQQLRANADALARHASADLDRICEMDKYTVEATHELLDRRTAEMAARLPPEQKQNVAAALNHYRAAHAGDFVMMNIAAMGYQDLTHYLVSTNDKFRDPEEVQEFLHQFASDFFLYPSSEDAANEEEHERNANAVIEQLRTRIPDTLAGPVASLASFIDTAPRLSGVPLMRGQSGIGHDGEFEGDRIVSALLNGENLRFNGFCSTSGDYDIAENFATQQQEKLMGEPLYTIDLTTNSVKDECLRRDALRALENEPEGATSIQFMLKTEQAAGVSVPALGQALSDEPQEHMTDVESEILLGPGHYLQAEQLIRMEHGYVIAGTLRNGNAPAANDPQ</sequence>
<evidence type="ECO:0000313" key="3">
    <source>
        <dbReference type="Proteomes" id="UP001156318"/>
    </source>
</evidence>
<feature type="region of interest" description="Disordered" evidence="1">
    <location>
        <begin position="1"/>
        <end position="44"/>
    </location>
</feature>
<dbReference type="RefSeq" id="WP_264386101.1">
    <property type="nucleotide sequence ID" value="NZ_CP074352.1"/>
</dbReference>
<dbReference type="Proteomes" id="UP001156318">
    <property type="component" value="Chromosome"/>
</dbReference>
<reference evidence="2 3" key="1">
    <citation type="submission" date="2021-05" db="EMBL/GenBank/DDBJ databases">
        <title>Isolation, identification, and the growth promoting effects of Pantoea dispersa strain YSD J2 from the aboveground leaves of Cyperus esculentus L.Var. Sativus.</title>
        <authorList>
            <person name="Wang S."/>
            <person name="Tang X.M."/>
            <person name="Huang Y.N."/>
        </authorList>
    </citation>
    <scope>NUCLEOTIDE SEQUENCE [LARGE SCALE GENOMIC DNA]</scope>
    <source>
        <strain evidence="3">YSD YN2</strain>
    </source>
</reference>
<proteinExistence type="predicted"/>
<feature type="compositionally biased region" description="Low complexity" evidence="1">
    <location>
        <begin position="15"/>
        <end position="29"/>
    </location>
</feature>
<dbReference type="EMBL" id="CP074352">
    <property type="protein sequence ID" value="UYU33679.1"/>
    <property type="molecule type" value="Genomic_DNA"/>
</dbReference>
<protein>
    <submittedName>
        <fullName evidence="2">Uncharacterized protein</fullName>
    </submittedName>
</protein>
<gene>
    <name evidence="2" type="ORF">KFZ77_09310</name>
</gene>
<evidence type="ECO:0000313" key="2">
    <source>
        <dbReference type="EMBL" id="UYU33679.1"/>
    </source>
</evidence>
<keyword evidence="3" id="KW-1185">Reference proteome</keyword>
<name>A0ABY6JJ19_9ENTR</name>
<evidence type="ECO:0000256" key="1">
    <source>
        <dbReference type="SAM" id="MobiDB-lite"/>
    </source>
</evidence>
<accession>A0ABY6JJ19</accession>